<comment type="caution">
    <text evidence="2">The sequence shown here is derived from an EMBL/GenBank/DDBJ whole genome shotgun (WGS) entry which is preliminary data.</text>
</comment>
<accession>A0ABY1TL82</accession>
<gene>
    <name evidence="2" type="ORF">XAP6984_1000090</name>
</gene>
<dbReference type="Proteomes" id="UP000234181">
    <property type="component" value="Unassembled WGS sequence"/>
</dbReference>
<feature type="compositionally biased region" description="Polar residues" evidence="1">
    <location>
        <begin position="19"/>
        <end position="29"/>
    </location>
</feature>
<evidence type="ECO:0000313" key="2">
    <source>
        <dbReference type="EMBL" id="SON75488.1"/>
    </source>
</evidence>
<organism evidence="2 3">
    <name type="scientific">Xanthomonas campestris pv. phaseoli</name>
    <dbReference type="NCBI Taxonomy" id="317013"/>
    <lineage>
        <taxon>Bacteria</taxon>
        <taxon>Pseudomonadati</taxon>
        <taxon>Pseudomonadota</taxon>
        <taxon>Gammaproteobacteria</taxon>
        <taxon>Lysobacterales</taxon>
        <taxon>Lysobacteraceae</taxon>
        <taxon>Xanthomonas</taxon>
    </lineage>
</organism>
<name>A0ABY1TL82_XANCH</name>
<evidence type="ECO:0000256" key="1">
    <source>
        <dbReference type="SAM" id="MobiDB-lite"/>
    </source>
</evidence>
<evidence type="ECO:0000313" key="3">
    <source>
        <dbReference type="Proteomes" id="UP000234181"/>
    </source>
</evidence>
<proteinExistence type="predicted"/>
<evidence type="ECO:0008006" key="4">
    <source>
        <dbReference type="Google" id="ProtNLM"/>
    </source>
</evidence>
<keyword evidence="3" id="KW-1185">Reference proteome</keyword>
<reference evidence="2 3" key="1">
    <citation type="submission" date="2017-10" db="EMBL/GenBank/DDBJ databases">
        <authorList>
            <person name="Regsiter A."/>
            <person name="William W."/>
        </authorList>
    </citation>
    <scope>NUCLEOTIDE SEQUENCE [LARGE SCALE GENOMIC DNA]</scope>
    <source>
        <strain evidence="2 3">CFBP6984</strain>
    </source>
</reference>
<dbReference type="EMBL" id="OCYT01000003">
    <property type="protein sequence ID" value="SON75488.1"/>
    <property type="molecule type" value="Genomic_DNA"/>
</dbReference>
<sequence>MRTSETQIVVTLKQADGNPPTSSGRQKWS</sequence>
<protein>
    <recommendedName>
        <fullName evidence="4">Transposase</fullName>
    </recommendedName>
</protein>
<feature type="region of interest" description="Disordered" evidence="1">
    <location>
        <begin position="1"/>
        <end position="29"/>
    </location>
</feature>